<name>A0A9D1JUY7_9FIRM</name>
<gene>
    <name evidence="1" type="ORF">IAA83_10300</name>
</gene>
<accession>A0A9D1JUY7</accession>
<dbReference type="EMBL" id="DVJJ01000157">
    <property type="protein sequence ID" value="HIS65739.1"/>
    <property type="molecule type" value="Genomic_DNA"/>
</dbReference>
<organism evidence="1 2">
    <name type="scientific">Candidatus Avoscillospira avistercoris</name>
    <dbReference type="NCBI Taxonomy" id="2840707"/>
    <lineage>
        <taxon>Bacteria</taxon>
        <taxon>Bacillati</taxon>
        <taxon>Bacillota</taxon>
        <taxon>Clostridia</taxon>
        <taxon>Eubacteriales</taxon>
        <taxon>Oscillospiraceae</taxon>
        <taxon>Oscillospiraceae incertae sedis</taxon>
        <taxon>Candidatus Avoscillospira</taxon>
    </lineage>
</organism>
<proteinExistence type="predicted"/>
<dbReference type="Proteomes" id="UP000886741">
    <property type="component" value="Unassembled WGS sequence"/>
</dbReference>
<dbReference type="Pfam" id="PF14199">
    <property type="entry name" value="DUF4317"/>
    <property type="match status" value="1"/>
</dbReference>
<dbReference type="AlphaFoldDB" id="A0A9D1JUY7"/>
<reference evidence="1" key="1">
    <citation type="submission" date="2020-10" db="EMBL/GenBank/DDBJ databases">
        <authorList>
            <person name="Gilroy R."/>
        </authorList>
    </citation>
    <scope>NUCLEOTIDE SEQUENCE</scope>
    <source>
        <strain evidence="1">ChiBcec16-1751</strain>
    </source>
</reference>
<comment type="caution">
    <text evidence="1">The sequence shown here is derived from an EMBL/GenBank/DDBJ whole genome shotgun (WGS) entry which is preliminary data.</text>
</comment>
<reference evidence="1" key="2">
    <citation type="journal article" date="2021" name="PeerJ">
        <title>Extensive microbial diversity within the chicken gut microbiome revealed by metagenomics and culture.</title>
        <authorList>
            <person name="Gilroy R."/>
            <person name="Ravi A."/>
            <person name="Getino M."/>
            <person name="Pursley I."/>
            <person name="Horton D.L."/>
            <person name="Alikhan N.F."/>
            <person name="Baker D."/>
            <person name="Gharbi K."/>
            <person name="Hall N."/>
            <person name="Watson M."/>
            <person name="Adriaenssens E.M."/>
            <person name="Foster-Nyarko E."/>
            <person name="Jarju S."/>
            <person name="Secka A."/>
            <person name="Antonio M."/>
            <person name="Oren A."/>
            <person name="Chaudhuri R.R."/>
            <person name="La Ragione R."/>
            <person name="Hildebrand F."/>
            <person name="Pallen M.J."/>
        </authorList>
    </citation>
    <scope>NUCLEOTIDE SEQUENCE</scope>
    <source>
        <strain evidence="1">ChiBcec16-1751</strain>
    </source>
</reference>
<protein>
    <submittedName>
        <fullName evidence="1">DUF4317 domain-containing protein</fullName>
    </submittedName>
</protein>
<evidence type="ECO:0000313" key="2">
    <source>
        <dbReference type="Proteomes" id="UP000886741"/>
    </source>
</evidence>
<dbReference type="InterPro" id="IPR025466">
    <property type="entry name" value="DUF4317"/>
</dbReference>
<evidence type="ECO:0000313" key="1">
    <source>
        <dbReference type="EMBL" id="HIS65739.1"/>
    </source>
</evidence>
<sequence>MTDKEISEIRRRFRPDRTNITHIAGCYVSDNREIIARFDQPVATATENEREKYMALLKRSLSGGQGKNLLDITFQTAQVADSDEHRLLMNLRDSGLKNESVLDQFFETVVQSLAMETNYVILLAHDVYDVPYKGRDGGHMADGSDTQFSYIVCSICPVKLTKPNLCFDAHEQTFHLQTQDFVVAAPELGFLFPAFDSRSTNLYNALYYTRSADNVHEDFIEAIFRTEPPMAAADQKETFQLMLSDSLEESCSYDVVQTMHSHLSDLIADHKANHDPEPLVLTKQQVEQVLESCGVEQAELESFDKRFDDEFGADAILSPANLIDAKQMQVSTPDVTIKVNPERKDLVETRVINGAKYILVRADDSVEVNGINIHIQE</sequence>